<proteinExistence type="predicted"/>
<accession>A0ABP7K9Z1</accession>
<dbReference type="Gene3D" id="3.40.50.1820">
    <property type="entry name" value="alpha/beta hydrolase"/>
    <property type="match status" value="1"/>
</dbReference>
<protein>
    <recommendedName>
        <fullName evidence="2">DUF1023 domain-containing protein</fullName>
    </recommendedName>
</protein>
<dbReference type="InterPro" id="IPR029058">
    <property type="entry name" value="AB_hydrolase_fold"/>
</dbReference>
<sequence>MLDVYEGTYSSLLVNVAAVVAVSLAFGGMVDAGSGSRMLESPASMSVVAENVAMQTVLTVPTRQLSGDLRSMVPTAADGVRGTSSRGMSVGSSPVLPIVSPLVPSRADLGTAALGTTTGARLLSELTRLGMAGISEFLSAYPSKIDALLASPPAAATVSGWWRGLGNSDQTAWLSAAPRVVGNLEGIPVSERSVANLRYLSETDADIRQRLASGHSRGEQTGLTQELSILRQVKLAVAEGAGHAARYLMQLDPADGGRAVVVIGNPDTADFVTYLVPGMNYGVQEQLVNWSATAEALYAEQKRVLRERSDPTLPAKQVATIAWIGYETPDLFSVGGLDRAENGADQLERAINGLREVRGDDQPFLSIIGHSYGSVLSLVALARGTLSVDTFTMVGSPGSASQSASDLNVNGGEVFVGEADWDPAVNSGFFGSDPGASSYGAHRLGVSGNRDALSGKWLKASFGHNEYFTPGSESLHNMALIGTGYAKQVTGRSE</sequence>
<evidence type="ECO:0000313" key="4">
    <source>
        <dbReference type="Proteomes" id="UP001501803"/>
    </source>
</evidence>
<evidence type="ECO:0000313" key="3">
    <source>
        <dbReference type="EMBL" id="GAA3869109.1"/>
    </source>
</evidence>
<evidence type="ECO:0000256" key="1">
    <source>
        <dbReference type="SAM" id="Phobius"/>
    </source>
</evidence>
<keyword evidence="1" id="KW-0472">Membrane</keyword>
<feature type="transmembrane region" description="Helical" evidence="1">
    <location>
        <begin position="12"/>
        <end position="30"/>
    </location>
</feature>
<organism evidence="3 4">
    <name type="scientific">Leifsonia kafniensis</name>
    <dbReference type="NCBI Taxonomy" id="475957"/>
    <lineage>
        <taxon>Bacteria</taxon>
        <taxon>Bacillati</taxon>
        <taxon>Actinomycetota</taxon>
        <taxon>Actinomycetes</taxon>
        <taxon>Micrococcales</taxon>
        <taxon>Microbacteriaceae</taxon>
        <taxon>Leifsonia</taxon>
    </lineage>
</organism>
<keyword evidence="1" id="KW-0812">Transmembrane</keyword>
<comment type="caution">
    <text evidence="3">The sequence shown here is derived from an EMBL/GenBank/DDBJ whole genome shotgun (WGS) entry which is preliminary data.</text>
</comment>
<name>A0ABP7K9Z1_9MICO</name>
<evidence type="ECO:0000259" key="2">
    <source>
        <dbReference type="Pfam" id="PF06259"/>
    </source>
</evidence>
<reference evidence="4" key="1">
    <citation type="journal article" date="2019" name="Int. J. Syst. Evol. Microbiol.">
        <title>The Global Catalogue of Microorganisms (GCM) 10K type strain sequencing project: providing services to taxonomists for standard genome sequencing and annotation.</title>
        <authorList>
            <consortium name="The Broad Institute Genomics Platform"/>
            <consortium name="The Broad Institute Genome Sequencing Center for Infectious Disease"/>
            <person name="Wu L."/>
            <person name="Ma J."/>
        </authorList>
    </citation>
    <scope>NUCLEOTIDE SEQUENCE [LARGE SCALE GENOMIC DNA]</scope>
    <source>
        <strain evidence="4">JCM 17021</strain>
    </source>
</reference>
<dbReference type="Pfam" id="PF06259">
    <property type="entry name" value="Abhydrolase_8"/>
    <property type="match status" value="1"/>
</dbReference>
<gene>
    <name evidence="3" type="ORF">GCM10022381_10550</name>
</gene>
<keyword evidence="4" id="KW-1185">Reference proteome</keyword>
<dbReference type="InterPro" id="IPR010427">
    <property type="entry name" value="DUF1023"/>
</dbReference>
<dbReference type="EMBL" id="BAABCN010000002">
    <property type="protein sequence ID" value="GAA3869109.1"/>
    <property type="molecule type" value="Genomic_DNA"/>
</dbReference>
<dbReference type="SUPFAM" id="SSF53474">
    <property type="entry name" value="alpha/beta-Hydrolases"/>
    <property type="match status" value="1"/>
</dbReference>
<feature type="domain" description="DUF1023" evidence="2">
    <location>
        <begin position="252"/>
        <end position="423"/>
    </location>
</feature>
<keyword evidence="1" id="KW-1133">Transmembrane helix</keyword>
<dbReference type="Proteomes" id="UP001501803">
    <property type="component" value="Unassembled WGS sequence"/>
</dbReference>